<gene>
    <name evidence="3" type="ORF">Dthio_PD0601</name>
</gene>
<dbReference type="Gene3D" id="3.30.70.1060">
    <property type="entry name" value="Dimeric alpha+beta barrel"/>
    <property type="match status" value="1"/>
</dbReference>
<dbReference type="PANTHER" id="PTHR33606">
    <property type="entry name" value="PROTEIN YCII"/>
    <property type="match status" value="1"/>
</dbReference>
<dbReference type="RefSeq" id="WP_008870633.1">
    <property type="nucleotide sequence ID" value="NZ_ACJN02000003.1"/>
</dbReference>
<dbReference type="InterPro" id="IPR051807">
    <property type="entry name" value="Sec-metab_biosynth-assoc"/>
</dbReference>
<comment type="caution">
    <text evidence="3">The sequence shown here is derived from an EMBL/GenBank/DDBJ whole genome shotgun (WGS) entry which is preliminary data.</text>
</comment>
<dbReference type="PANTHER" id="PTHR33606:SF3">
    <property type="entry name" value="PROTEIN YCII"/>
    <property type="match status" value="1"/>
</dbReference>
<dbReference type="InterPro" id="IPR005545">
    <property type="entry name" value="YCII"/>
</dbReference>
<protein>
    <submittedName>
        <fullName evidence="3">YCII-related protein</fullName>
    </submittedName>
</protein>
<dbReference type="Proteomes" id="UP000005496">
    <property type="component" value="Unassembled WGS sequence"/>
</dbReference>
<dbReference type="AlphaFoldDB" id="D6SRF9"/>
<evidence type="ECO:0000313" key="4">
    <source>
        <dbReference type="Proteomes" id="UP000005496"/>
    </source>
</evidence>
<feature type="domain" description="YCII-related" evidence="2">
    <location>
        <begin position="2"/>
        <end position="86"/>
    </location>
</feature>
<dbReference type="InterPro" id="IPR011008">
    <property type="entry name" value="Dimeric_a/b-barrel"/>
</dbReference>
<dbReference type="SUPFAM" id="SSF54909">
    <property type="entry name" value="Dimeric alpha+beta barrel"/>
    <property type="match status" value="1"/>
</dbReference>
<name>D6SRF9_9BACT</name>
<dbReference type="OrthoDB" id="2293521at2"/>
<sequence>MVVFIGKDRPGGLETRKAQREKHVAMLKDLQDRGLIHFAGPLLDDQGEMNGSLIIFDTEDVEKVNSIMDQDPYVKAGLFASREAMRVKKVM</sequence>
<reference evidence="3" key="1">
    <citation type="submission" date="2010-05" db="EMBL/GenBank/DDBJ databases">
        <title>The draft genome of Desulfonatronospira thiodismutans ASO3-1.</title>
        <authorList>
            <consortium name="US DOE Joint Genome Institute (JGI-PGF)"/>
            <person name="Lucas S."/>
            <person name="Copeland A."/>
            <person name="Lapidus A."/>
            <person name="Cheng J.-F."/>
            <person name="Bruce D."/>
            <person name="Goodwin L."/>
            <person name="Pitluck S."/>
            <person name="Chertkov O."/>
            <person name="Brettin T."/>
            <person name="Detter J.C."/>
            <person name="Han C."/>
            <person name="Land M.L."/>
            <person name="Hauser L."/>
            <person name="Kyrpides N."/>
            <person name="Mikhailova N."/>
            <person name="Muyzer G."/>
            <person name="Woyke T."/>
        </authorList>
    </citation>
    <scope>NUCLEOTIDE SEQUENCE [LARGE SCALE GENOMIC DNA]</scope>
    <source>
        <strain evidence="3">ASO3-1</strain>
    </source>
</reference>
<accession>D6SRF9</accession>
<organism evidence="3 4">
    <name type="scientific">Desulfonatronospira thiodismutans ASO3-1</name>
    <dbReference type="NCBI Taxonomy" id="555779"/>
    <lineage>
        <taxon>Bacteria</taxon>
        <taxon>Pseudomonadati</taxon>
        <taxon>Thermodesulfobacteriota</taxon>
        <taxon>Desulfovibrionia</taxon>
        <taxon>Desulfovibrionales</taxon>
        <taxon>Desulfonatronovibrionaceae</taxon>
        <taxon>Desulfonatronospira</taxon>
    </lineage>
</organism>
<dbReference type="eggNOG" id="COG2350">
    <property type="taxonomic scope" value="Bacteria"/>
</dbReference>
<keyword evidence="4" id="KW-1185">Reference proteome</keyword>
<proteinExistence type="inferred from homology"/>
<evidence type="ECO:0000259" key="2">
    <source>
        <dbReference type="Pfam" id="PF03795"/>
    </source>
</evidence>
<evidence type="ECO:0000313" key="3">
    <source>
        <dbReference type="EMBL" id="EFI33275.1"/>
    </source>
</evidence>
<dbReference type="EMBL" id="ACJN02000003">
    <property type="protein sequence ID" value="EFI33275.1"/>
    <property type="molecule type" value="Genomic_DNA"/>
</dbReference>
<evidence type="ECO:0000256" key="1">
    <source>
        <dbReference type="ARBA" id="ARBA00007689"/>
    </source>
</evidence>
<dbReference type="Pfam" id="PF03795">
    <property type="entry name" value="YCII"/>
    <property type="match status" value="1"/>
</dbReference>
<comment type="similarity">
    <text evidence="1">Belongs to the YciI family.</text>
</comment>